<dbReference type="PATRIC" id="fig|1302272.5.peg.2483"/>
<dbReference type="RefSeq" id="WP_056942848.1">
    <property type="nucleotide sequence ID" value="NZ_AZCX01000008.1"/>
</dbReference>
<evidence type="ECO:0000313" key="1">
    <source>
        <dbReference type="EMBL" id="KRK47510.1"/>
    </source>
</evidence>
<evidence type="ECO:0008006" key="3">
    <source>
        <dbReference type="Google" id="ProtNLM"/>
    </source>
</evidence>
<dbReference type="STRING" id="1302272.FC96_GL002436"/>
<evidence type="ECO:0000313" key="2">
    <source>
        <dbReference type="Proteomes" id="UP000050911"/>
    </source>
</evidence>
<protein>
    <recommendedName>
        <fullName evidence="3">RecJ OB domain-containing protein</fullName>
    </recommendedName>
</protein>
<dbReference type="AlphaFoldDB" id="A0A0R1HLX5"/>
<proteinExistence type="predicted"/>
<accession>A0A0R1HLX5</accession>
<comment type="caution">
    <text evidence="1">The sequence shown here is derived from an EMBL/GenBank/DDBJ whole genome shotgun (WGS) entry which is preliminary data.</text>
</comment>
<sequence length="85" mass="9846">MNNIDNYGLNGTLVNEPKLVRNDPPAIVFKVQYNEQVLNCFMTRHALNFLYEGHPGDKIALYGHINEHHQFVVQKALVQPRLELF</sequence>
<organism evidence="1 2">
    <name type="scientific">Secundilactobacillus kimchicus JCM 15530</name>
    <dbReference type="NCBI Taxonomy" id="1302272"/>
    <lineage>
        <taxon>Bacteria</taxon>
        <taxon>Bacillati</taxon>
        <taxon>Bacillota</taxon>
        <taxon>Bacilli</taxon>
        <taxon>Lactobacillales</taxon>
        <taxon>Lactobacillaceae</taxon>
        <taxon>Secundilactobacillus</taxon>
    </lineage>
</organism>
<dbReference type="EMBL" id="AZCX01000008">
    <property type="protein sequence ID" value="KRK47510.1"/>
    <property type="molecule type" value="Genomic_DNA"/>
</dbReference>
<dbReference type="OrthoDB" id="2186451at2"/>
<gene>
    <name evidence="1" type="ORF">FC96_GL002436</name>
</gene>
<dbReference type="Proteomes" id="UP000050911">
    <property type="component" value="Unassembled WGS sequence"/>
</dbReference>
<keyword evidence="2" id="KW-1185">Reference proteome</keyword>
<reference evidence="1 2" key="1">
    <citation type="journal article" date="2015" name="Genome Announc.">
        <title>Expanding the biotechnology potential of lactobacilli through comparative genomics of 213 strains and associated genera.</title>
        <authorList>
            <person name="Sun Z."/>
            <person name="Harris H.M."/>
            <person name="McCann A."/>
            <person name="Guo C."/>
            <person name="Argimon S."/>
            <person name="Zhang W."/>
            <person name="Yang X."/>
            <person name="Jeffery I.B."/>
            <person name="Cooney J.C."/>
            <person name="Kagawa T.F."/>
            <person name="Liu W."/>
            <person name="Song Y."/>
            <person name="Salvetti E."/>
            <person name="Wrobel A."/>
            <person name="Rasinkangas P."/>
            <person name="Parkhill J."/>
            <person name="Rea M.C."/>
            <person name="O'Sullivan O."/>
            <person name="Ritari J."/>
            <person name="Douillard F.P."/>
            <person name="Paul Ross R."/>
            <person name="Yang R."/>
            <person name="Briner A.E."/>
            <person name="Felis G.E."/>
            <person name="de Vos W.M."/>
            <person name="Barrangou R."/>
            <person name="Klaenhammer T.R."/>
            <person name="Caufield P.W."/>
            <person name="Cui Y."/>
            <person name="Zhang H."/>
            <person name="O'Toole P.W."/>
        </authorList>
    </citation>
    <scope>NUCLEOTIDE SEQUENCE [LARGE SCALE GENOMIC DNA]</scope>
    <source>
        <strain evidence="1 2">JCM 15530</strain>
    </source>
</reference>
<name>A0A0R1HLX5_9LACO</name>